<organism evidence="8 9">
    <name type="scientific">Aspergillus lucknowensis</name>
    <dbReference type="NCBI Taxonomy" id="176173"/>
    <lineage>
        <taxon>Eukaryota</taxon>
        <taxon>Fungi</taxon>
        <taxon>Dikarya</taxon>
        <taxon>Ascomycota</taxon>
        <taxon>Pezizomycotina</taxon>
        <taxon>Eurotiomycetes</taxon>
        <taxon>Eurotiomycetidae</taxon>
        <taxon>Eurotiales</taxon>
        <taxon>Aspergillaceae</taxon>
        <taxon>Aspergillus</taxon>
        <taxon>Aspergillus subgen. Nidulantes</taxon>
    </lineage>
</organism>
<feature type="transmembrane region" description="Helical" evidence="7">
    <location>
        <begin position="53"/>
        <end position="73"/>
    </location>
</feature>
<feature type="transmembrane region" description="Helical" evidence="7">
    <location>
        <begin position="142"/>
        <end position="166"/>
    </location>
</feature>
<dbReference type="Proteomes" id="UP001610432">
    <property type="component" value="Unassembled WGS sequence"/>
</dbReference>
<keyword evidence="9" id="KW-1185">Reference proteome</keyword>
<feature type="compositionally biased region" description="Polar residues" evidence="6">
    <location>
        <begin position="1"/>
        <end position="14"/>
    </location>
</feature>
<dbReference type="PANTHER" id="PTHR45649">
    <property type="entry name" value="AMINO-ACID PERMEASE BAT1"/>
    <property type="match status" value="1"/>
</dbReference>
<dbReference type="InterPro" id="IPR002293">
    <property type="entry name" value="AA/rel_permease1"/>
</dbReference>
<evidence type="ECO:0000256" key="1">
    <source>
        <dbReference type="ARBA" id="ARBA00004141"/>
    </source>
</evidence>
<reference evidence="8 9" key="1">
    <citation type="submission" date="2024-07" db="EMBL/GenBank/DDBJ databases">
        <title>Section-level genome sequencing and comparative genomics of Aspergillus sections Usti and Cavernicolus.</title>
        <authorList>
            <consortium name="Lawrence Berkeley National Laboratory"/>
            <person name="Nybo J.L."/>
            <person name="Vesth T.C."/>
            <person name="Theobald S."/>
            <person name="Frisvad J.C."/>
            <person name="Larsen T.O."/>
            <person name="Kjaerboelling I."/>
            <person name="Rothschild-Mancinelli K."/>
            <person name="Lyhne E.K."/>
            <person name="Kogle M.E."/>
            <person name="Barry K."/>
            <person name="Clum A."/>
            <person name="Na H."/>
            <person name="Ledsgaard L."/>
            <person name="Lin J."/>
            <person name="Lipzen A."/>
            <person name="Kuo A."/>
            <person name="Riley R."/>
            <person name="Mondo S."/>
            <person name="Labutti K."/>
            <person name="Haridas S."/>
            <person name="Pangalinan J."/>
            <person name="Salamov A.A."/>
            <person name="Simmons B.A."/>
            <person name="Magnuson J.K."/>
            <person name="Chen J."/>
            <person name="Drula E."/>
            <person name="Henrissat B."/>
            <person name="Wiebenga A."/>
            <person name="Lubbers R.J."/>
            <person name="Gomes A.C."/>
            <person name="Macurrencykelacurrency M.R."/>
            <person name="Stajich J."/>
            <person name="Grigoriev I.V."/>
            <person name="Mortensen U.H."/>
            <person name="De Vries R.P."/>
            <person name="Baker S.E."/>
            <person name="Andersen M.R."/>
        </authorList>
    </citation>
    <scope>NUCLEOTIDE SEQUENCE [LARGE SCALE GENOMIC DNA]</scope>
    <source>
        <strain evidence="8 9">CBS 449.75</strain>
    </source>
</reference>
<keyword evidence="3 7" id="KW-0812">Transmembrane</keyword>
<gene>
    <name evidence="8" type="ORF">BJX67DRAFT_266221</name>
</gene>
<dbReference type="PIRSF" id="PIRSF006060">
    <property type="entry name" value="AA_transporter"/>
    <property type="match status" value="1"/>
</dbReference>
<comment type="caution">
    <text evidence="8">The sequence shown here is derived from an EMBL/GenBank/DDBJ whole genome shotgun (WGS) entry which is preliminary data.</text>
</comment>
<dbReference type="EMBL" id="JBFXLQ010000055">
    <property type="protein sequence ID" value="KAL2863156.1"/>
    <property type="molecule type" value="Genomic_DNA"/>
</dbReference>
<evidence type="ECO:0000313" key="9">
    <source>
        <dbReference type="Proteomes" id="UP001610432"/>
    </source>
</evidence>
<comment type="subcellular location">
    <subcellularLocation>
        <location evidence="1">Membrane</location>
        <topology evidence="1">Multi-pass membrane protein</topology>
    </subcellularLocation>
</comment>
<feature type="transmembrane region" description="Helical" evidence="7">
    <location>
        <begin position="388"/>
        <end position="406"/>
    </location>
</feature>
<feature type="transmembrane region" description="Helical" evidence="7">
    <location>
        <begin position="286"/>
        <end position="310"/>
    </location>
</feature>
<protein>
    <submittedName>
        <fullName evidence="8">Amino acid/polyamine transporter I</fullName>
    </submittedName>
</protein>
<evidence type="ECO:0000313" key="8">
    <source>
        <dbReference type="EMBL" id="KAL2863156.1"/>
    </source>
</evidence>
<feature type="region of interest" description="Disordered" evidence="6">
    <location>
        <begin position="1"/>
        <end position="20"/>
    </location>
</feature>
<evidence type="ECO:0000256" key="6">
    <source>
        <dbReference type="SAM" id="MobiDB-lite"/>
    </source>
</evidence>
<dbReference type="PANTHER" id="PTHR45649:SF16">
    <property type="entry name" value="7-KETO 8-AMINOPELARGONIC ACID TRANSPORTER"/>
    <property type="match status" value="1"/>
</dbReference>
<evidence type="ECO:0000256" key="3">
    <source>
        <dbReference type="ARBA" id="ARBA00022692"/>
    </source>
</evidence>
<evidence type="ECO:0000256" key="5">
    <source>
        <dbReference type="ARBA" id="ARBA00023136"/>
    </source>
</evidence>
<feature type="transmembrane region" description="Helical" evidence="7">
    <location>
        <begin position="245"/>
        <end position="266"/>
    </location>
</feature>
<dbReference type="GeneID" id="98141503"/>
<feature type="transmembrane region" description="Helical" evidence="7">
    <location>
        <begin position="85"/>
        <end position="105"/>
    </location>
</feature>
<dbReference type="Pfam" id="PF13520">
    <property type="entry name" value="AA_permease_2"/>
    <property type="match status" value="1"/>
</dbReference>
<sequence length="530" mass="58023">MAAPSTSPSDQTGDSGKLAIDGVKGGFPLETVSTTGMGEQHAITELDDRRFNLWVMLGVQYTTSAAPLSICGFMQFTLGIGGSPFFFWCFLAAVFCQGLLVLSFAELGSSFPHAAGQTYWTSVLAPPKWKKFLTYLNGIMTIWGWIFSLTGGYLLSSQFVVAGGVIINPSYVPKNWHVFLLAVGMSLISVAINTVLIGIYPLVSKFYLFWINGSVLYIIIVVLAKAHPKSSGTTVFIDIVNHTGWDSTGLVFLLGMLPGAAAVSLPDSVTHMAEELPDPQRRIPQVMIGSYLLSYLAGLVIVVVMMFCIVQPENLLEPLGGQPILQICWDAWNNKGWVITVDIIFIATFAQAANNIVTATSRIIWSFAKSGGFPFVGWVAHVDTKSRLPFNAIVLCATVCVLFDLLEFAPSYVLNAVYGSAVICFLFSYGIPIVLLLMQQRQCLPKARYFSLGKFGFVINIFAVCWMLLATVVFCIPSSYPVTNDNMNWASVVGMAAVALSLLNWLVVRKTYKIPEPLYFEHLQTSNVHV</sequence>
<name>A0ABR4LFD8_9EURO</name>
<accession>A0ABR4LFD8</accession>
<proteinExistence type="predicted"/>
<dbReference type="Gene3D" id="1.20.1740.10">
    <property type="entry name" value="Amino acid/polyamine transporter I"/>
    <property type="match status" value="1"/>
</dbReference>
<feature type="transmembrane region" description="Helical" evidence="7">
    <location>
        <begin position="412"/>
        <end position="437"/>
    </location>
</feature>
<keyword evidence="5 7" id="KW-0472">Membrane</keyword>
<dbReference type="RefSeq" id="XP_070882135.1">
    <property type="nucleotide sequence ID" value="XM_071026431.1"/>
</dbReference>
<feature type="transmembrane region" description="Helical" evidence="7">
    <location>
        <begin position="457"/>
        <end position="480"/>
    </location>
</feature>
<evidence type="ECO:0000256" key="2">
    <source>
        <dbReference type="ARBA" id="ARBA00022448"/>
    </source>
</evidence>
<evidence type="ECO:0000256" key="4">
    <source>
        <dbReference type="ARBA" id="ARBA00022989"/>
    </source>
</evidence>
<feature type="transmembrane region" description="Helical" evidence="7">
    <location>
        <begin position="206"/>
        <end position="224"/>
    </location>
</feature>
<evidence type="ECO:0000256" key="7">
    <source>
        <dbReference type="SAM" id="Phobius"/>
    </source>
</evidence>
<keyword evidence="4 7" id="KW-1133">Transmembrane helix</keyword>
<keyword evidence="2" id="KW-0813">Transport</keyword>
<feature type="transmembrane region" description="Helical" evidence="7">
    <location>
        <begin position="486"/>
        <end position="508"/>
    </location>
</feature>
<feature type="transmembrane region" description="Helical" evidence="7">
    <location>
        <begin position="178"/>
        <end position="200"/>
    </location>
</feature>